<evidence type="ECO:0000313" key="2">
    <source>
        <dbReference type="EMBL" id="MDQ7937119.1"/>
    </source>
</evidence>
<dbReference type="Proteomes" id="UP001227831">
    <property type="component" value="Unassembled WGS sequence"/>
</dbReference>
<dbReference type="EMBL" id="JAVCWF010000001">
    <property type="protein sequence ID" value="MDQ7937119.1"/>
    <property type="molecule type" value="Genomic_DNA"/>
</dbReference>
<keyword evidence="1" id="KW-1133">Transmembrane helix</keyword>
<name>A0ABU1A862_9LACO</name>
<evidence type="ECO:0008006" key="4">
    <source>
        <dbReference type="Google" id="ProtNLM"/>
    </source>
</evidence>
<keyword evidence="1" id="KW-0812">Transmembrane</keyword>
<organism evidence="2 3">
    <name type="scientific">Lactiplantibacillus brownii</name>
    <dbReference type="NCBI Taxonomy" id="3069269"/>
    <lineage>
        <taxon>Bacteria</taxon>
        <taxon>Bacillati</taxon>
        <taxon>Bacillota</taxon>
        <taxon>Bacilli</taxon>
        <taxon>Lactobacillales</taxon>
        <taxon>Lactobacillaceae</taxon>
        <taxon>Lactiplantibacillus</taxon>
    </lineage>
</organism>
<feature type="transmembrane region" description="Helical" evidence="1">
    <location>
        <begin position="108"/>
        <end position="125"/>
    </location>
</feature>
<keyword evidence="3" id="KW-1185">Reference proteome</keyword>
<evidence type="ECO:0000256" key="1">
    <source>
        <dbReference type="SAM" id="Phobius"/>
    </source>
</evidence>
<keyword evidence="1" id="KW-0472">Membrane</keyword>
<protein>
    <recommendedName>
        <fullName evidence="4">Integral membrane protein</fullName>
    </recommendedName>
</protein>
<reference evidence="2 3" key="1">
    <citation type="journal article" date="2023" name="Int. J. Syst. Evol. Microbiol.">
        <title>Lactiplantibacillus brownii sp. nov., a novel psychrotolerant species isolated from sauerkraut.</title>
        <authorList>
            <person name="Heng Y.C."/>
            <person name="Silvaraju S."/>
            <person name="Lee J.K.Y."/>
            <person name="Kittelmann S."/>
        </authorList>
    </citation>
    <scope>NUCLEOTIDE SEQUENCE [LARGE SCALE GENOMIC DNA]</scope>
    <source>
        <strain evidence="2 3">WILCCON 0030</strain>
    </source>
</reference>
<accession>A0ABU1A862</accession>
<gene>
    <name evidence="2" type="ORF">RA086_05690</name>
</gene>
<feature type="transmembrane region" description="Helical" evidence="1">
    <location>
        <begin position="50"/>
        <end position="67"/>
    </location>
</feature>
<feature type="transmembrane region" description="Helical" evidence="1">
    <location>
        <begin position="73"/>
        <end position="96"/>
    </location>
</feature>
<comment type="caution">
    <text evidence="2">The sequence shown here is derived from an EMBL/GenBank/DDBJ whole genome shotgun (WGS) entry which is preliminary data.</text>
</comment>
<evidence type="ECO:0000313" key="3">
    <source>
        <dbReference type="Proteomes" id="UP001227831"/>
    </source>
</evidence>
<sequence>MLAHVVKNRFWLWKALETYGLGIYFIIKQNAFEFEPPRPSLLDIFDDPPAIFILAVVGTFALVYSLWDINLSYYKPVMTGLLTFAWLFFMIAFGIHDFEIQRFISFESMYSFFVLASTVCEIVIGDD</sequence>
<proteinExistence type="predicted"/>
<dbReference type="RefSeq" id="WP_308702894.1">
    <property type="nucleotide sequence ID" value="NZ_AP027463.1"/>
</dbReference>